<accession>B7PC42</accession>
<evidence type="ECO:0000313" key="3">
    <source>
        <dbReference type="Proteomes" id="UP000001555"/>
    </source>
</evidence>
<dbReference type="InParanoid" id="B7PC42"/>
<dbReference type="EMBL" id="DS681530">
    <property type="protein sequence ID" value="EEC04164.1"/>
    <property type="molecule type" value="Genomic_DNA"/>
</dbReference>
<organism>
    <name type="scientific">Ixodes scapularis</name>
    <name type="common">Black-legged tick</name>
    <name type="synonym">Deer tick</name>
    <dbReference type="NCBI Taxonomy" id="6945"/>
    <lineage>
        <taxon>Eukaryota</taxon>
        <taxon>Metazoa</taxon>
        <taxon>Ecdysozoa</taxon>
        <taxon>Arthropoda</taxon>
        <taxon>Chelicerata</taxon>
        <taxon>Arachnida</taxon>
        <taxon>Acari</taxon>
        <taxon>Parasitiformes</taxon>
        <taxon>Ixodida</taxon>
        <taxon>Ixodoidea</taxon>
        <taxon>Ixodidae</taxon>
        <taxon>Ixodinae</taxon>
        <taxon>Ixodes</taxon>
    </lineage>
</organism>
<proteinExistence type="predicted"/>
<evidence type="ECO:0000313" key="1">
    <source>
        <dbReference type="EMBL" id="EEC04164.1"/>
    </source>
</evidence>
<dbReference type="HOGENOM" id="CLU_2998757_0_0_1"/>
<protein>
    <submittedName>
        <fullName evidence="1 2">Uncharacterized protein</fullName>
    </submittedName>
</protein>
<dbReference type="Proteomes" id="UP000001555">
    <property type="component" value="Unassembled WGS sequence"/>
</dbReference>
<dbReference type="EMBL" id="ABJB010306968">
    <property type="status" value="NOT_ANNOTATED_CDS"/>
    <property type="molecule type" value="Genomic_DNA"/>
</dbReference>
<sequence>METLTPSPVCSPTSESEVSIFNFLRNSSQARQYFVLFVRLCVIGQGPICHFCFGIYL</sequence>
<reference evidence="2" key="2">
    <citation type="submission" date="2020-05" db="UniProtKB">
        <authorList>
            <consortium name="EnsemblMetazoa"/>
        </authorList>
    </citation>
    <scope>IDENTIFICATION</scope>
    <source>
        <strain evidence="2">wikel</strain>
    </source>
</reference>
<dbReference type="EnsemblMetazoa" id="ISCW002413-RA">
    <property type="protein sequence ID" value="ISCW002413-PA"/>
    <property type="gene ID" value="ISCW002413"/>
</dbReference>
<name>B7PC42_IXOSC</name>
<gene>
    <name evidence="1" type="ORF">IscW_ISCW002413</name>
</gene>
<dbReference type="PaxDb" id="6945-B7PC42"/>
<evidence type="ECO:0000313" key="2">
    <source>
        <dbReference type="EnsemblMetazoa" id="ISCW002413-PA"/>
    </source>
</evidence>
<keyword evidence="3" id="KW-1185">Reference proteome</keyword>
<reference evidence="1 3" key="1">
    <citation type="submission" date="2008-03" db="EMBL/GenBank/DDBJ databases">
        <title>Annotation of Ixodes scapularis.</title>
        <authorList>
            <consortium name="Ixodes scapularis Genome Project Consortium"/>
            <person name="Caler E."/>
            <person name="Hannick L.I."/>
            <person name="Bidwell S."/>
            <person name="Joardar V."/>
            <person name="Thiagarajan M."/>
            <person name="Amedeo P."/>
            <person name="Galinsky K.J."/>
            <person name="Schobel S."/>
            <person name="Inman J."/>
            <person name="Hostetler J."/>
            <person name="Miller J."/>
            <person name="Hammond M."/>
            <person name="Megy K."/>
            <person name="Lawson D."/>
            <person name="Kodira C."/>
            <person name="Sutton G."/>
            <person name="Meyer J."/>
            <person name="Hill C.A."/>
            <person name="Birren B."/>
            <person name="Nene V."/>
            <person name="Collins F."/>
            <person name="Alarcon-Chaidez F."/>
            <person name="Wikel S."/>
            <person name="Strausberg R."/>
        </authorList>
    </citation>
    <scope>NUCLEOTIDE SEQUENCE [LARGE SCALE GENOMIC DNA]</scope>
    <source>
        <strain evidence="3">Wikel</strain>
        <strain evidence="1">Wikel colony</strain>
    </source>
</reference>
<dbReference type="VEuPathDB" id="VectorBase:ISCW002413"/>
<dbReference type="VEuPathDB" id="VectorBase:ISCI002413"/>
<dbReference type="AlphaFoldDB" id="B7PC42"/>